<organism evidence="1 2">
    <name type="scientific">Myriangium duriaei CBS 260.36</name>
    <dbReference type="NCBI Taxonomy" id="1168546"/>
    <lineage>
        <taxon>Eukaryota</taxon>
        <taxon>Fungi</taxon>
        <taxon>Dikarya</taxon>
        <taxon>Ascomycota</taxon>
        <taxon>Pezizomycotina</taxon>
        <taxon>Dothideomycetes</taxon>
        <taxon>Dothideomycetidae</taxon>
        <taxon>Myriangiales</taxon>
        <taxon>Myriangiaceae</taxon>
        <taxon>Myriangium</taxon>
    </lineage>
</organism>
<reference evidence="1" key="1">
    <citation type="journal article" date="2020" name="Stud. Mycol.">
        <title>101 Dothideomycetes genomes: a test case for predicting lifestyles and emergence of pathogens.</title>
        <authorList>
            <person name="Haridas S."/>
            <person name="Albert R."/>
            <person name="Binder M."/>
            <person name="Bloem J."/>
            <person name="Labutti K."/>
            <person name="Salamov A."/>
            <person name="Andreopoulos B."/>
            <person name="Baker S."/>
            <person name="Barry K."/>
            <person name="Bills G."/>
            <person name="Bluhm B."/>
            <person name="Cannon C."/>
            <person name="Castanera R."/>
            <person name="Culley D."/>
            <person name="Daum C."/>
            <person name="Ezra D."/>
            <person name="Gonzalez J."/>
            <person name="Henrissat B."/>
            <person name="Kuo A."/>
            <person name="Liang C."/>
            <person name="Lipzen A."/>
            <person name="Lutzoni F."/>
            <person name="Magnuson J."/>
            <person name="Mondo S."/>
            <person name="Nolan M."/>
            <person name="Ohm R."/>
            <person name="Pangilinan J."/>
            <person name="Park H.-J."/>
            <person name="Ramirez L."/>
            <person name="Alfaro M."/>
            <person name="Sun H."/>
            <person name="Tritt A."/>
            <person name="Yoshinaga Y."/>
            <person name="Zwiers L.-H."/>
            <person name="Turgeon B."/>
            <person name="Goodwin S."/>
            <person name="Spatafora J."/>
            <person name="Crous P."/>
            <person name="Grigoriev I."/>
        </authorList>
    </citation>
    <scope>NUCLEOTIDE SEQUENCE</scope>
    <source>
        <strain evidence="1">CBS 260.36</strain>
    </source>
</reference>
<keyword evidence="2" id="KW-1185">Reference proteome</keyword>
<dbReference type="Proteomes" id="UP000799439">
    <property type="component" value="Unassembled WGS sequence"/>
</dbReference>
<dbReference type="OrthoDB" id="3902367at2759"/>
<dbReference type="EMBL" id="ML996093">
    <property type="protein sequence ID" value="KAF2148410.1"/>
    <property type="molecule type" value="Genomic_DNA"/>
</dbReference>
<name>A0A9P4MC71_9PEZI</name>
<gene>
    <name evidence="1" type="ORF">K461DRAFT_301942</name>
</gene>
<accession>A0A9P4MC71</accession>
<evidence type="ECO:0000313" key="2">
    <source>
        <dbReference type="Proteomes" id="UP000799439"/>
    </source>
</evidence>
<evidence type="ECO:0000313" key="1">
    <source>
        <dbReference type="EMBL" id="KAF2148410.1"/>
    </source>
</evidence>
<protein>
    <submittedName>
        <fullName evidence="1">Uncharacterized protein</fullName>
    </submittedName>
</protein>
<comment type="caution">
    <text evidence="1">The sequence shown here is derived from an EMBL/GenBank/DDBJ whole genome shotgun (WGS) entry which is preliminary data.</text>
</comment>
<proteinExistence type="predicted"/>
<sequence>MESFGINKIRDRPDAVFVPMNEVRFVSFPPTGTMRFLAAENLNGNTCIAIVADSAAILANISPLGDANSHERVQEMLNLYYENFHEFVCAVSYVVGAWYGSDYALPDVVEAAENIVASRKIPLQCLRYDVVEDGVTTLRGETSFAIAARPGKDAAIFLNDHSVND</sequence>
<dbReference type="AlphaFoldDB" id="A0A9P4MC71"/>